<dbReference type="Pfam" id="PF00149">
    <property type="entry name" value="Metallophos"/>
    <property type="match status" value="1"/>
</dbReference>
<reference evidence="3" key="1">
    <citation type="submission" date="2018-06" db="EMBL/GenBank/DDBJ databases">
        <authorList>
            <person name="Zhirakovskaya E."/>
        </authorList>
    </citation>
    <scope>NUCLEOTIDE SEQUENCE</scope>
</reference>
<keyword evidence="3" id="KW-0378">Hydrolase</keyword>
<name>A0A3B0RIM5_9ZZZZ</name>
<dbReference type="PANTHER" id="PTHR43143:SF1">
    <property type="entry name" value="SERINE_THREONINE-PROTEIN PHOSPHATASE CPPED1"/>
    <property type="match status" value="1"/>
</dbReference>
<evidence type="ECO:0000313" key="3">
    <source>
        <dbReference type="EMBL" id="VAV91672.1"/>
    </source>
</evidence>
<dbReference type="InterPro" id="IPR004843">
    <property type="entry name" value="Calcineurin-like_PHP"/>
</dbReference>
<accession>A0A3B0RIM5</accession>
<dbReference type="AlphaFoldDB" id="A0A3B0RIM5"/>
<feature type="region of interest" description="Disordered" evidence="1">
    <location>
        <begin position="328"/>
        <end position="354"/>
    </location>
</feature>
<sequence length="354" mass="40434">MSIINRRTLLKTGGTFVAGACLPLTNIRLAFADQSQDFTFAYISDSHIQHIKGTKFVRNWDQGLKRAVAEANLMSPKPDFVMYGGDLAQLGTREELDHGFEIMSALKHKTHYVMGEHDYYADLGEYWSSQVGKQYYSFDHKGVHIIVLNSILTDDHWTHERWANGTERMGVMAGLDDPRGSPFMVGAAQRKWLANDLKDVSKDTPIIVFSHSPLQKLFKNWNFWTDDAELVQAILQPFDSVTVFYGHVHQIQYNQIGNITFHSVMATAWPWPYPESYAQAENHMPHLTVPINRADPFFERDATGWQYVDINSGKATVKFSLTENEPRTVGYDAERGQPVDTKYVSRTKPPQNHY</sequence>
<dbReference type="SUPFAM" id="SSF56300">
    <property type="entry name" value="Metallo-dependent phosphatases"/>
    <property type="match status" value="1"/>
</dbReference>
<proteinExistence type="predicted"/>
<dbReference type="EMBL" id="UOED01000068">
    <property type="protein sequence ID" value="VAV91672.1"/>
    <property type="molecule type" value="Genomic_DNA"/>
</dbReference>
<dbReference type="InterPro" id="IPR029052">
    <property type="entry name" value="Metallo-depent_PP-like"/>
</dbReference>
<dbReference type="PROSITE" id="PS51318">
    <property type="entry name" value="TAT"/>
    <property type="match status" value="1"/>
</dbReference>
<protein>
    <submittedName>
        <fullName evidence="3">Predicted phosphohydrolases</fullName>
    </submittedName>
</protein>
<dbReference type="Gene3D" id="3.60.21.10">
    <property type="match status" value="1"/>
</dbReference>
<dbReference type="InterPro" id="IPR006311">
    <property type="entry name" value="TAT_signal"/>
</dbReference>
<gene>
    <name evidence="3" type="ORF">MNBD_ALPHA02-2564</name>
</gene>
<dbReference type="GO" id="GO:0016787">
    <property type="term" value="F:hydrolase activity"/>
    <property type="evidence" value="ECO:0007669"/>
    <property type="project" value="UniProtKB-KW"/>
</dbReference>
<evidence type="ECO:0000256" key="1">
    <source>
        <dbReference type="SAM" id="MobiDB-lite"/>
    </source>
</evidence>
<organism evidence="3">
    <name type="scientific">hydrothermal vent metagenome</name>
    <dbReference type="NCBI Taxonomy" id="652676"/>
    <lineage>
        <taxon>unclassified sequences</taxon>
        <taxon>metagenomes</taxon>
        <taxon>ecological metagenomes</taxon>
    </lineage>
</organism>
<feature type="domain" description="Calcineurin-like phosphoesterase" evidence="2">
    <location>
        <begin position="39"/>
        <end position="250"/>
    </location>
</feature>
<dbReference type="InterPro" id="IPR051918">
    <property type="entry name" value="STPP_CPPED1"/>
</dbReference>
<evidence type="ECO:0000259" key="2">
    <source>
        <dbReference type="Pfam" id="PF00149"/>
    </source>
</evidence>
<dbReference type="PANTHER" id="PTHR43143">
    <property type="entry name" value="METALLOPHOSPHOESTERASE, CALCINEURIN SUPERFAMILY"/>
    <property type="match status" value="1"/>
</dbReference>